<evidence type="ECO:0000259" key="2">
    <source>
        <dbReference type="SMART" id="SM00909"/>
    </source>
</evidence>
<protein>
    <submittedName>
        <fullName evidence="3">Lipoprotein LpqB</fullName>
    </submittedName>
</protein>
<dbReference type="Pfam" id="PF25976">
    <property type="entry name" value="LpqB_N"/>
    <property type="match status" value="1"/>
</dbReference>
<dbReference type="SMART" id="SM00909">
    <property type="entry name" value="Germane"/>
    <property type="match status" value="1"/>
</dbReference>
<dbReference type="PROSITE" id="PS51257">
    <property type="entry name" value="PROKAR_LIPOPROTEIN"/>
    <property type="match status" value="1"/>
</dbReference>
<dbReference type="SUPFAM" id="SSF82171">
    <property type="entry name" value="DPP6 N-terminal domain-like"/>
    <property type="match status" value="1"/>
</dbReference>
<name>A0A344UTM3_9ACTN</name>
<keyword evidence="4" id="KW-1185">Reference proteome</keyword>
<evidence type="ECO:0000313" key="4">
    <source>
        <dbReference type="Proteomes" id="UP000251995"/>
    </source>
</evidence>
<proteinExistence type="predicted"/>
<dbReference type="InterPro" id="IPR059026">
    <property type="entry name" value="LpqB_N"/>
</dbReference>
<keyword evidence="3" id="KW-0449">Lipoprotein</keyword>
<dbReference type="EMBL" id="CP025198">
    <property type="protein sequence ID" value="AXE38621.1"/>
    <property type="molecule type" value="Genomic_DNA"/>
</dbReference>
<dbReference type="InterPro" id="IPR019606">
    <property type="entry name" value="GerMN"/>
</dbReference>
<accession>A0A344UTM3</accession>
<dbReference type="AlphaFoldDB" id="A0A344UTM3"/>
<feature type="region of interest" description="Disordered" evidence="1">
    <location>
        <begin position="35"/>
        <end position="55"/>
    </location>
</feature>
<feature type="domain" description="GerMN" evidence="2">
    <location>
        <begin position="202"/>
        <end position="293"/>
    </location>
</feature>
<reference evidence="3 4" key="1">
    <citation type="submission" date="2017-12" db="EMBL/GenBank/DDBJ databases">
        <title>The whole genome sequence of the Acidipropionibacterium virtanenii sp. nov. type strain JS278.</title>
        <authorList>
            <person name="Laine P."/>
            <person name="Deptula P."/>
            <person name="Varmanen P."/>
            <person name="Auvinen P."/>
        </authorList>
    </citation>
    <scope>NUCLEOTIDE SEQUENCE [LARGE SCALE GENOMIC DNA]</scope>
    <source>
        <strain evidence="3 4">JS278</strain>
    </source>
</reference>
<sequence>MRGEMPRRGFLGLLGGLGLLVGCAEVPTSGPVVRVQSSTEAPRRPGIDVAPQPPARGASPELILAGFLQAMTSSTDGYRLARQYLTTSAARDWDPESEAVIYDATQNKPVTTDRTAGLRAPIIARLDRGGRYRAAGGAVFDHDFGVVQVNGQWRISRPPRGLVVSQLTFSRSYRTVSLYFPGRRSAYLVPDLIHLPQAAATPTSAVTSLLSGPNSWLAGAVESVMPTGTKLSANSVPIDHGGIAVVSLTGEVTPLTDAQRRQMAGQMAWTLSSFGEVARVRLTTGGSNLSIPGAAEDDTVSTSLFTSMSPLISSEVPAMMATRDGRLVTVPDSGSPTPVAGLMGSAEAPRISSMAVERAGRRWALVDADAASLLLWTVGADSADILMHAAGLIRPQIATDGSIWTIGSRGAGSRIYAFSESGVQLKVQSPELATRRVLAFSLSPDLTRMALVVDADGGPRLAMARARPGATDPQQIIVDGLTELSLGIVDRGLTRVADVGWITTDSLIILARATADGPGSPFQLFLDGSGGTTIGPMSGTDMVALTTLPRADGINAMVLTADGDLLSYEDRYRWRQVLSGARQAAISF</sequence>
<organism evidence="3 4">
    <name type="scientific">Acidipropionibacterium virtanenii</name>
    <dbReference type="NCBI Taxonomy" id="2057246"/>
    <lineage>
        <taxon>Bacteria</taxon>
        <taxon>Bacillati</taxon>
        <taxon>Actinomycetota</taxon>
        <taxon>Actinomycetes</taxon>
        <taxon>Propionibacteriales</taxon>
        <taxon>Propionibacteriaceae</taxon>
        <taxon>Acidipropionibacterium</taxon>
    </lineage>
</organism>
<dbReference type="KEGG" id="acij:JS278_01454"/>
<dbReference type="Proteomes" id="UP000251995">
    <property type="component" value="Chromosome"/>
</dbReference>
<dbReference type="Pfam" id="PF10646">
    <property type="entry name" value="Germane"/>
    <property type="match status" value="1"/>
</dbReference>
<evidence type="ECO:0000256" key="1">
    <source>
        <dbReference type="SAM" id="MobiDB-lite"/>
    </source>
</evidence>
<gene>
    <name evidence="3" type="primary">lpqB</name>
    <name evidence="3" type="ORF">JS278_01454</name>
</gene>
<dbReference type="OrthoDB" id="3226781at2"/>
<evidence type="ECO:0000313" key="3">
    <source>
        <dbReference type="EMBL" id="AXE38621.1"/>
    </source>
</evidence>